<organism evidence="2 3">
    <name type="scientific">Streptomyces inhibens</name>
    <dbReference type="NCBI Taxonomy" id="2293571"/>
    <lineage>
        <taxon>Bacteria</taxon>
        <taxon>Bacillati</taxon>
        <taxon>Actinomycetota</taxon>
        <taxon>Actinomycetes</taxon>
        <taxon>Kitasatosporales</taxon>
        <taxon>Streptomycetaceae</taxon>
        <taxon>Streptomyces</taxon>
    </lineage>
</organism>
<reference evidence="2 3" key="1">
    <citation type="submission" date="2018-08" db="EMBL/GenBank/DDBJ databases">
        <title>Streptomyces NEAU-D10 sp. nov., a novel Actinomycete isolated from soil.</title>
        <authorList>
            <person name="Jin L."/>
        </authorList>
    </citation>
    <scope>NUCLEOTIDE SEQUENCE [LARGE SCALE GENOMIC DNA]</scope>
    <source>
        <strain evidence="2 3">NEAU-D10</strain>
    </source>
</reference>
<dbReference type="CDD" id="cd00093">
    <property type="entry name" value="HTH_XRE"/>
    <property type="match status" value="1"/>
</dbReference>
<name>A0A371Q3Y7_STRIH</name>
<dbReference type="Gene3D" id="1.10.260.40">
    <property type="entry name" value="lambda repressor-like DNA-binding domains"/>
    <property type="match status" value="1"/>
</dbReference>
<dbReference type="OrthoDB" id="5177600at2"/>
<dbReference type="SUPFAM" id="SSF47413">
    <property type="entry name" value="lambda repressor-like DNA-binding domains"/>
    <property type="match status" value="1"/>
</dbReference>
<dbReference type="Proteomes" id="UP000262477">
    <property type="component" value="Unassembled WGS sequence"/>
</dbReference>
<gene>
    <name evidence="2" type="ORF">DY245_15875</name>
</gene>
<protein>
    <submittedName>
        <fullName evidence="2">XRE family transcriptional regulator</fullName>
    </submittedName>
</protein>
<dbReference type="InterPro" id="IPR010982">
    <property type="entry name" value="Lambda_DNA-bd_dom_sf"/>
</dbReference>
<evidence type="ECO:0000313" key="2">
    <source>
        <dbReference type="EMBL" id="REK89430.1"/>
    </source>
</evidence>
<dbReference type="Pfam" id="PF13560">
    <property type="entry name" value="HTH_31"/>
    <property type="match status" value="1"/>
</dbReference>
<dbReference type="InterPro" id="IPR001387">
    <property type="entry name" value="Cro/C1-type_HTH"/>
</dbReference>
<dbReference type="EMBL" id="QUAC01000125">
    <property type="protein sequence ID" value="REK89430.1"/>
    <property type="molecule type" value="Genomic_DNA"/>
</dbReference>
<dbReference type="GO" id="GO:0003677">
    <property type="term" value="F:DNA binding"/>
    <property type="evidence" value="ECO:0007669"/>
    <property type="project" value="InterPro"/>
</dbReference>
<accession>A0A371Q3Y7</accession>
<dbReference type="PROSITE" id="PS50943">
    <property type="entry name" value="HTH_CROC1"/>
    <property type="match status" value="1"/>
</dbReference>
<dbReference type="InterPro" id="IPR043917">
    <property type="entry name" value="DUF5753"/>
</dbReference>
<sequence>MFGGVGRAGRFGSWRFIHHADKPHRPPLAWPQNGAYCALPRRNCARCAMPHNNEPPVSLKIFGKQSRFLREQRGLTRRELASLIPYSESLIAMVERGERPPKPGYVDVVDEALDAGGVLRVLIPDVAEKHHPAWAEEYVKLQAKALALHSYSTHFLHGLLQTEEYAQAVFGCVRPSMEDDEIERSVRARLATQILLARKPACRMTFVLEEPVLLRKMGGQAVWEGQLRNLLKLSELHNLQLQVMPLARETHAGMDGPMTLLETPDHHTIGYVAGQQGSYFLTEPDDISIMSHRYGTIRSQALDAEASRALIQRLLTGEA</sequence>
<keyword evidence="3" id="KW-1185">Reference proteome</keyword>
<evidence type="ECO:0000313" key="3">
    <source>
        <dbReference type="Proteomes" id="UP000262477"/>
    </source>
</evidence>
<evidence type="ECO:0000259" key="1">
    <source>
        <dbReference type="PROSITE" id="PS50943"/>
    </source>
</evidence>
<comment type="caution">
    <text evidence="2">The sequence shown here is derived from an EMBL/GenBank/DDBJ whole genome shotgun (WGS) entry which is preliminary data.</text>
</comment>
<proteinExistence type="predicted"/>
<dbReference type="Pfam" id="PF19054">
    <property type="entry name" value="DUF5753"/>
    <property type="match status" value="1"/>
</dbReference>
<feature type="domain" description="HTH cro/C1-type" evidence="1">
    <location>
        <begin position="67"/>
        <end position="102"/>
    </location>
</feature>
<dbReference type="AlphaFoldDB" id="A0A371Q3Y7"/>
<dbReference type="SMART" id="SM00530">
    <property type="entry name" value="HTH_XRE"/>
    <property type="match status" value="1"/>
</dbReference>